<keyword evidence="2 4" id="KW-0732">Signal</keyword>
<dbReference type="InterPro" id="IPR032675">
    <property type="entry name" value="LRR_dom_sf"/>
</dbReference>
<reference evidence="5" key="1">
    <citation type="submission" date="2015-11" db="EMBL/GenBank/DDBJ databases">
        <title>De novo transcriptome assembly of four potential Pierce s Disease insect vectors from Arizona vineyards.</title>
        <authorList>
            <person name="Tassone E.E."/>
        </authorList>
    </citation>
    <scope>NUCLEOTIDE SEQUENCE</scope>
</reference>
<dbReference type="Pfam" id="PF00560">
    <property type="entry name" value="LRR_1"/>
    <property type="match status" value="2"/>
</dbReference>
<dbReference type="Pfam" id="PF13855">
    <property type="entry name" value="LRR_8"/>
    <property type="match status" value="3"/>
</dbReference>
<organism evidence="5">
    <name type="scientific">Cuerna arida</name>
    <dbReference type="NCBI Taxonomy" id="1464854"/>
    <lineage>
        <taxon>Eukaryota</taxon>
        <taxon>Metazoa</taxon>
        <taxon>Ecdysozoa</taxon>
        <taxon>Arthropoda</taxon>
        <taxon>Hexapoda</taxon>
        <taxon>Insecta</taxon>
        <taxon>Pterygota</taxon>
        <taxon>Neoptera</taxon>
        <taxon>Paraneoptera</taxon>
        <taxon>Hemiptera</taxon>
        <taxon>Auchenorrhyncha</taxon>
        <taxon>Membracoidea</taxon>
        <taxon>Cicadellidae</taxon>
        <taxon>Cicadellinae</taxon>
        <taxon>Proconiini</taxon>
        <taxon>Cuerna</taxon>
    </lineage>
</organism>
<proteinExistence type="predicted"/>
<evidence type="ECO:0000256" key="1">
    <source>
        <dbReference type="ARBA" id="ARBA00022614"/>
    </source>
</evidence>
<dbReference type="InterPro" id="IPR001611">
    <property type="entry name" value="Leu-rich_rpt"/>
</dbReference>
<gene>
    <name evidence="5" type="ORF">g.28857</name>
</gene>
<keyword evidence="1" id="KW-0433">Leucine-rich repeat</keyword>
<evidence type="ECO:0008006" key="6">
    <source>
        <dbReference type="Google" id="ProtNLM"/>
    </source>
</evidence>
<dbReference type="EMBL" id="GECZ01019410">
    <property type="protein sequence ID" value="JAS50359.1"/>
    <property type="molecule type" value="Transcribed_RNA"/>
</dbReference>
<dbReference type="PANTHER" id="PTHR24366">
    <property type="entry name" value="IG(IMMUNOGLOBULIN) AND LRR(LEUCINE RICH REPEAT) DOMAINS"/>
    <property type="match status" value="1"/>
</dbReference>
<dbReference type="SMART" id="SM00369">
    <property type="entry name" value="LRR_TYP"/>
    <property type="match status" value="11"/>
</dbReference>
<dbReference type="AlphaFoldDB" id="A0A1B6FJK1"/>
<evidence type="ECO:0000313" key="5">
    <source>
        <dbReference type="EMBL" id="JAS50359.1"/>
    </source>
</evidence>
<evidence type="ECO:0000256" key="2">
    <source>
        <dbReference type="ARBA" id="ARBA00022729"/>
    </source>
</evidence>
<dbReference type="InterPro" id="IPR003591">
    <property type="entry name" value="Leu-rich_rpt_typical-subtyp"/>
</dbReference>
<feature type="chain" id="PRO_5008582900" description="LRRCT domain-containing protein" evidence="4">
    <location>
        <begin position="31"/>
        <end position="780"/>
    </location>
</feature>
<name>A0A1B6FJK1_9HEMI</name>
<evidence type="ECO:0000256" key="3">
    <source>
        <dbReference type="ARBA" id="ARBA00022737"/>
    </source>
</evidence>
<keyword evidence="3" id="KW-0677">Repeat</keyword>
<feature type="signal peptide" evidence="4">
    <location>
        <begin position="1"/>
        <end position="30"/>
    </location>
</feature>
<accession>A0A1B6FJK1</accession>
<sequence>MSCQKDVMMTQPRMSGLLWMVCVITVLVSADLPDQDCPDDCDCHYFRINWVTDCSESNLTSIPTTEEGLSLNVYVLNINANNLDELQPFPSDLKVRSLLLAENKLSMVDKENFSSLMYLIDLDLSSNNIRMIHPEAFINNYGLITLELQKNPLDPVDGPFIFSRSLHYLDLSYCQLTSLNTQFFQNITAINRLDLSGNPLQILEAEVFDSLTSLEILMLNNCDLTQIEPAAFAYTEHLTRLELSKNNLIGPVDWSLVLGPLIRLEYLDLRRSGIFELPENLFVNNTFLRSLILAENELRDLELSSTLSNNLQYLDYLDLSNCKLNGPLSEAAFANATSLRTLLLSSNRLSAADLSAALAPLTRLQKLSLKNCSLTRLPANTFHRFIGLQELDISENPLNNAFTALLSPLDTLEYLNMSNSNLQRISKTTFSKMTSLKTLILSGNPVEILESGLFQNLTNLEVLELNNCSLRRLGATVFPDNFTYPDLEELRLAHNPLILPAVGSILPRQLKRLKTLDLSHCNLTYIRPTALNAFSNITKLLLSGNNLTDNKVDSLEFLQNLPALQYLDLSSNRFNYITPRVFKNNRDLKGVRLAGNPWKCGCNIAEMWRWAMQEKGDLSVLVGSRTMPEDITIRGGKRKKGLWCHFDKKTAPVKNIIHRKPGRIDFVDNVNRTWFRYVRESDCDVLSKISLENSTYELRKPENAPFVVDCSADSPYPSPSICAAVGTSMFTLIVIAGFLMKQRNKISHASLVDMQSCVSEDVLPPSFSAVAFPSIKSSNF</sequence>
<dbReference type="SUPFAM" id="SSF52058">
    <property type="entry name" value="L domain-like"/>
    <property type="match status" value="2"/>
</dbReference>
<dbReference type="PANTHER" id="PTHR24366:SF161">
    <property type="entry name" value="TIR DOMAIN-CONTAINING PROTEIN"/>
    <property type="match status" value="1"/>
</dbReference>
<protein>
    <recommendedName>
        <fullName evidence="6">LRRCT domain-containing protein</fullName>
    </recommendedName>
</protein>
<evidence type="ECO:0000256" key="4">
    <source>
        <dbReference type="SAM" id="SignalP"/>
    </source>
</evidence>
<dbReference type="Gene3D" id="3.80.10.10">
    <property type="entry name" value="Ribonuclease Inhibitor"/>
    <property type="match status" value="4"/>
</dbReference>